<name>A0A9J6E613_RHIMP</name>
<evidence type="ECO:0000259" key="2">
    <source>
        <dbReference type="Pfam" id="PF18394"/>
    </source>
</evidence>
<dbReference type="Pfam" id="PF18394">
    <property type="entry name" value="TBK1_CCD1"/>
    <property type="match status" value="1"/>
</dbReference>
<feature type="compositionally biased region" description="Polar residues" evidence="1">
    <location>
        <begin position="361"/>
        <end position="373"/>
    </location>
</feature>
<comment type="caution">
    <text evidence="3">The sequence shown here is derived from an EMBL/GenBank/DDBJ whole genome shotgun (WGS) entry which is preliminary data.</text>
</comment>
<evidence type="ECO:0000256" key="1">
    <source>
        <dbReference type="SAM" id="MobiDB-lite"/>
    </source>
</evidence>
<evidence type="ECO:0000313" key="3">
    <source>
        <dbReference type="EMBL" id="KAH8029504.1"/>
    </source>
</evidence>
<organism evidence="3 4">
    <name type="scientific">Rhipicephalus microplus</name>
    <name type="common">Cattle tick</name>
    <name type="synonym">Boophilus microplus</name>
    <dbReference type="NCBI Taxonomy" id="6941"/>
    <lineage>
        <taxon>Eukaryota</taxon>
        <taxon>Metazoa</taxon>
        <taxon>Ecdysozoa</taxon>
        <taxon>Arthropoda</taxon>
        <taxon>Chelicerata</taxon>
        <taxon>Arachnida</taxon>
        <taxon>Acari</taxon>
        <taxon>Parasitiformes</taxon>
        <taxon>Ixodida</taxon>
        <taxon>Ixodoidea</taxon>
        <taxon>Ixodidae</taxon>
        <taxon>Rhipicephalinae</taxon>
        <taxon>Rhipicephalus</taxon>
        <taxon>Boophilus</taxon>
    </lineage>
</organism>
<gene>
    <name evidence="3" type="ORF">HPB51_000754</name>
</gene>
<proteinExistence type="predicted"/>
<feature type="region of interest" description="Disordered" evidence="1">
    <location>
        <begin position="361"/>
        <end position="381"/>
    </location>
</feature>
<dbReference type="VEuPathDB" id="VectorBase:LOC119163178"/>
<dbReference type="InterPro" id="IPR041309">
    <property type="entry name" value="TBK1_CC1"/>
</dbReference>
<protein>
    <recommendedName>
        <fullName evidence="2">TANK-binding kinase 1 coiled-coil domain-containing protein</fullName>
    </recommendedName>
</protein>
<reference evidence="3" key="2">
    <citation type="submission" date="2021-09" db="EMBL/GenBank/DDBJ databases">
        <authorList>
            <person name="Jia N."/>
            <person name="Wang J."/>
            <person name="Shi W."/>
            <person name="Du L."/>
            <person name="Sun Y."/>
            <person name="Zhan W."/>
            <person name="Jiang J."/>
            <person name="Wang Q."/>
            <person name="Zhang B."/>
            <person name="Ji P."/>
            <person name="Sakyi L.B."/>
            <person name="Cui X."/>
            <person name="Yuan T."/>
            <person name="Jiang B."/>
            <person name="Yang W."/>
            <person name="Lam T.T.-Y."/>
            <person name="Chang Q."/>
            <person name="Ding S."/>
            <person name="Wang X."/>
            <person name="Zhu J."/>
            <person name="Ruan X."/>
            <person name="Zhao L."/>
            <person name="Wei J."/>
            <person name="Que T."/>
            <person name="Du C."/>
            <person name="Cheng J."/>
            <person name="Dai P."/>
            <person name="Han X."/>
            <person name="Huang E."/>
            <person name="Gao Y."/>
            <person name="Liu J."/>
            <person name="Shao H."/>
            <person name="Ye R."/>
            <person name="Li L."/>
            <person name="Wei W."/>
            <person name="Wang X."/>
            <person name="Wang C."/>
            <person name="Huo Q."/>
            <person name="Li W."/>
            <person name="Guo W."/>
            <person name="Chen H."/>
            <person name="Chen S."/>
            <person name="Zhou L."/>
            <person name="Zhou L."/>
            <person name="Ni X."/>
            <person name="Tian J."/>
            <person name="Zhou Y."/>
            <person name="Sheng Y."/>
            <person name="Liu T."/>
            <person name="Pan Y."/>
            <person name="Xia L."/>
            <person name="Li J."/>
            <person name="Zhao F."/>
            <person name="Cao W."/>
        </authorList>
    </citation>
    <scope>NUCLEOTIDE SEQUENCE</scope>
    <source>
        <strain evidence="3">Rmic-2018</strain>
        <tissue evidence="3">Larvae</tissue>
    </source>
</reference>
<feature type="domain" description="TANK-binding kinase 1 coiled-coil" evidence="2">
    <location>
        <begin position="224"/>
        <end position="323"/>
    </location>
</feature>
<sequence>MSLRVCGAAQDVQPGAGAQTARFPVFASPASTLEHDASLAKTCCSVAHAMQRLLDKLCRCHGQLCKAPHALSCVLEDQTEKQMAKLNQAKTISNLLDQQLRLLSVSHCDLCDLAELLQPQAQSNELLRLSRTLADKRESQAAMTEQVSKLMADVAHLEQRILKGRLLRKEWESLCSGVPSLQGWLNYPSAAFSDHAKKCCRAPFNIEVELCGSVGFSCSETATTYVQKIRESWQALAKDKAQRELSFHEKQFHILEKNKIRQTCQKLLSLLQDRCLQACHKMAQALETWAKDALEIWAQSRRLDTELDSCLDMLTSYSAAISKAGEVFESSANSLISDLKAQQQHSPTTPLSSTITVASNTTMSAGDMPSTNGAGPRKQRLPRQITRGLQNLEVSTAELLQLMEDNYAVTMKLFELSIPPQAPAGEDS</sequence>
<dbReference type="Proteomes" id="UP000821866">
    <property type="component" value="Chromosome 3"/>
</dbReference>
<dbReference type="AlphaFoldDB" id="A0A9J6E613"/>
<keyword evidence="4" id="KW-1185">Reference proteome</keyword>
<accession>A0A9J6E613</accession>
<reference evidence="3" key="1">
    <citation type="journal article" date="2020" name="Cell">
        <title>Large-Scale Comparative Analyses of Tick Genomes Elucidate Their Genetic Diversity and Vector Capacities.</title>
        <authorList>
            <consortium name="Tick Genome and Microbiome Consortium (TIGMIC)"/>
            <person name="Jia N."/>
            <person name="Wang J."/>
            <person name="Shi W."/>
            <person name="Du L."/>
            <person name="Sun Y."/>
            <person name="Zhan W."/>
            <person name="Jiang J.F."/>
            <person name="Wang Q."/>
            <person name="Zhang B."/>
            <person name="Ji P."/>
            <person name="Bell-Sakyi L."/>
            <person name="Cui X.M."/>
            <person name="Yuan T.T."/>
            <person name="Jiang B.G."/>
            <person name="Yang W.F."/>
            <person name="Lam T.T."/>
            <person name="Chang Q.C."/>
            <person name="Ding S.J."/>
            <person name="Wang X.J."/>
            <person name="Zhu J.G."/>
            <person name="Ruan X.D."/>
            <person name="Zhao L."/>
            <person name="Wei J.T."/>
            <person name="Ye R.Z."/>
            <person name="Que T.C."/>
            <person name="Du C.H."/>
            <person name="Zhou Y.H."/>
            <person name="Cheng J.X."/>
            <person name="Dai P.F."/>
            <person name="Guo W.B."/>
            <person name="Han X.H."/>
            <person name="Huang E.J."/>
            <person name="Li L.F."/>
            <person name="Wei W."/>
            <person name="Gao Y.C."/>
            <person name="Liu J.Z."/>
            <person name="Shao H.Z."/>
            <person name="Wang X."/>
            <person name="Wang C.C."/>
            <person name="Yang T.C."/>
            <person name="Huo Q.B."/>
            <person name="Li W."/>
            <person name="Chen H.Y."/>
            <person name="Chen S.E."/>
            <person name="Zhou L.G."/>
            <person name="Ni X.B."/>
            <person name="Tian J.H."/>
            <person name="Sheng Y."/>
            <person name="Liu T."/>
            <person name="Pan Y.S."/>
            <person name="Xia L.Y."/>
            <person name="Li J."/>
            <person name="Zhao F."/>
            <person name="Cao W.C."/>
        </authorList>
    </citation>
    <scope>NUCLEOTIDE SEQUENCE</scope>
    <source>
        <strain evidence="3">Rmic-2018</strain>
    </source>
</reference>
<dbReference type="Gene3D" id="1.20.1270.420">
    <property type="match status" value="2"/>
</dbReference>
<dbReference type="EMBL" id="JABSTU010000005">
    <property type="protein sequence ID" value="KAH8029504.1"/>
    <property type="molecule type" value="Genomic_DNA"/>
</dbReference>
<evidence type="ECO:0000313" key="4">
    <source>
        <dbReference type="Proteomes" id="UP000821866"/>
    </source>
</evidence>